<evidence type="ECO:0000313" key="2">
    <source>
        <dbReference type="Proteomes" id="UP000625316"/>
    </source>
</evidence>
<dbReference type="GO" id="GO:0006281">
    <property type="term" value="P:DNA repair"/>
    <property type="evidence" value="ECO:0007669"/>
    <property type="project" value="InterPro"/>
</dbReference>
<dbReference type="AlphaFoldDB" id="A0A928Z431"/>
<name>A0A928Z431_9CYAN</name>
<gene>
    <name evidence="1" type="ORF">IQ266_12835</name>
</gene>
<dbReference type="GO" id="GO:0000287">
    <property type="term" value="F:magnesium ion binding"/>
    <property type="evidence" value="ECO:0007669"/>
    <property type="project" value="InterPro"/>
</dbReference>
<organism evidence="1 2">
    <name type="scientific">Romeriopsis navalis LEGE 11480</name>
    <dbReference type="NCBI Taxonomy" id="2777977"/>
    <lineage>
        <taxon>Bacteria</taxon>
        <taxon>Bacillati</taxon>
        <taxon>Cyanobacteriota</taxon>
        <taxon>Cyanophyceae</taxon>
        <taxon>Leptolyngbyales</taxon>
        <taxon>Leptolyngbyaceae</taxon>
        <taxon>Romeriopsis</taxon>
        <taxon>Romeriopsis navalis</taxon>
    </lineage>
</organism>
<proteinExistence type="predicted"/>
<dbReference type="Proteomes" id="UP000625316">
    <property type="component" value="Unassembled WGS sequence"/>
</dbReference>
<sequence>MLEFIIPRRPLSHQTRNRANLQAWKAYVEGIANFHWTDPLILDGTDLRLTLVYLCDDSPADIDNIIKPIQDAMVGVVYEDDIQISDVDSHRRYLTDTIVITGLPQILADAVAAGDEAVYVKVENADELGVYL</sequence>
<dbReference type="GO" id="GO:0006310">
    <property type="term" value="P:DNA recombination"/>
    <property type="evidence" value="ECO:0007669"/>
    <property type="project" value="InterPro"/>
</dbReference>
<accession>A0A928Z431</accession>
<comment type="caution">
    <text evidence="1">The sequence shown here is derived from an EMBL/GenBank/DDBJ whole genome shotgun (WGS) entry which is preliminary data.</text>
</comment>
<evidence type="ECO:0000313" key="1">
    <source>
        <dbReference type="EMBL" id="MBE9030617.1"/>
    </source>
</evidence>
<dbReference type="InterPro" id="IPR036614">
    <property type="entry name" value="RusA-like_sf"/>
</dbReference>
<dbReference type="RefSeq" id="WP_264325447.1">
    <property type="nucleotide sequence ID" value="NZ_JADEXQ010000040.1"/>
</dbReference>
<dbReference type="Gene3D" id="3.30.1330.70">
    <property type="entry name" value="Holliday junction resolvase RusA"/>
    <property type="match status" value="1"/>
</dbReference>
<reference evidence="1" key="1">
    <citation type="submission" date="2020-10" db="EMBL/GenBank/DDBJ databases">
        <authorList>
            <person name="Castelo-Branco R."/>
            <person name="Eusebio N."/>
            <person name="Adriana R."/>
            <person name="Vieira A."/>
            <person name="Brugerolle De Fraissinette N."/>
            <person name="Rezende De Castro R."/>
            <person name="Schneider M.P."/>
            <person name="Vasconcelos V."/>
            <person name="Leao P.N."/>
        </authorList>
    </citation>
    <scope>NUCLEOTIDE SEQUENCE</scope>
    <source>
        <strain evidence="1">LEGE 11480</strain>
    </source>
</reference>
<dbReference type="SUPFAM" id="SSF103084">
    <property type="entry name" value="Holliday junction resolvase RusA"/>
    <property type="match status" value="1"/>
</dbReference>
<dbReference type="Pfam" id="PF05866">
    <property type="entry name" value="RusA"/>
    <property type="match status" value="1"/>
</dbReference>
<dbReference type="InterPro" id="IPR008822">
    <property type="entry name" value="Endonuclease_RusA-like"/>
</dbReference>
<keyword evidence="2" id="KW-1185">Reference proteome</keyword>
<protein>
    <submittedName>
        <fullName evidence="1">RusA family crossover junction endodeoxyribonuclease</fullName>
    </submittedName>
</protein>
<dbReference type="EMBL" id="JADEXQ010000040">
    <property type="protein sequence ID" value="MBE9030617.1"/>
    <property type="molecule type" value="Genomic_DNA"/>
</dbReference>